<reference evidence="4 5" key="1">
    <citation type="submission" date="2018-03" db="EMBL/GenBank/DDBJ databases">
        <authorList>
            <person name="Keele B.F."/>
        </authorList>
    </citation>
    <scope>NUCLEOTIDE SEQUENCE [LARGE SCALE GENOMIC DNA]</scope>
    <source>
        <strain evidence="4 5">CECT 8811</strain>
    </source>
</reference>
<dbReference type="InterPro" id="IPR043700">
    <property type="entry name" value="DSD"/>
</dbReference>
<feature type="domain" description="VOC" evidence="3">
    <location>
        <begin position="434"/>
        <end position="583"/>
    </location>
</feature>
<evidence type="ECO:0000259" key="3">
    <source>
        <dbReference type="PROSITE" id="PS51819"/>
    </source>
</evidence>
<dbReference type="EC" id="4.2.1.118" evidence="2"/>
<dbReference type="GO" id="GO:0051213">
    <property type="term" value="F:dioxygenase activity"/>
    <property type="evidence" value="ECO:0007669"/>
    <property type="project" value="UniProtKB-KW"/>
</dbReference>
<dbReference type="InterPro" id="IPR013022">
    <property type="entry name" value="Xyl_isomerase-like_TIM-brl"/>
</dbReference>
<evidence type="ECO:0000313" key="5">
    <source>
        <dbReference type="Proteomes" id="UP000244911"/>
    </source>
</evidence>
<proteinExistence type="inferred from homology"/>
<dbReference type="PANTHER" id="PTHR12110">
    <property type="entry name" value="HYDROXYPYRUVATE ISOMERASE"/>
    <property type="match status" value="1"/>
</dbReference>
<feature type="binding site" evidence="2">
    <location>
        <position position="592"/>
    </location>
    <ligand>
        <name>Mg(2+)</name>
        <dbReference type="ChEBI" id="CHEBI:18420"/>
    </ligand>
</feature>
<dbReference type="RefSeq" id="WP_108857156.1">
    <property type="nucleotide sequence ID" value="NZ_OMOI01000001.1"/>
</dbReference>
<dbReference type="CDD" id="cd08342">
    <property type="entry name" value="HPPD_N_like"/>
    <property type="match status" value="1"/>
</dbReference>
<dbReference type="UniPathway" id="UPA00088"/>
<protein>
    <recommendedName>
        <fullName evidence="2">3-dehydroshikimate dehydratase</fullName>
        <shortName evidence="2">DSD</shortName>
        <ecNumber evidence="2">4.2.1.118</ecNumber>
    </recommendedName>
</protein>
<dbReference type="PANTHER" id="PTHR12110:SF21">
    <property type="entry name" value="XYLOSE ISOMERASE-LIKE TIM BARREL DOMAIN-CONTAINING PROTEIN"/>
    <property type="match status" value="1"/>
</dbReference>
<dbReference type="Gene3D" id="3.20.20.150">
    <property type="entry name" value="Divalent-metal-dependent TIM barrel enzymes"/>
    <property type="match status" value="1"/>
</dbReference>
<dbReference type="InterPro" id="IPR041736">
    <property type="entry name" value="4OHPhenylPyrv_dOase_N"/>
</dbReference>
<organism evidence="4 5">
    <name type="scientific">Aliiroseovarius pelagivivens</name>
    <dbReference type="NCBI Taxonomy" id="1639690"/>
    <lineage>
        <taxon>Bacteria</taxon>
        <taxon>Pseudomonadati</taxon>
        <taxon>Pseudomonadota</taxon>
        <taxon>Alphaproteobacteria</taxon>
        <taxon>Rhodobacterales</taxon>
        <taxon>Paracoccaceae</taxon>
        <taxon>Aliiroseovarius</taxon>
    </lineage>
</organism>
<dbReference type="EMBL" id="OMOI01000001">
    <property type="protein sequence ID" value="SPF77204.1"/>
    <property type="molecule type" value="Genomic_DNA"/>
</dbReference>
<evidence type="ECO:0000256" key="1">
    <source>
        <dbReference type="ARBA" id="ARBA00022723"/>
    </source>
</evidence>
<comment type="function">
    <text evidence="2">Catalyzes the conversion of 3-dehydroshikimate to protocatechuate (3,4-dihydroxybenzoate), a common intermediate of quinate and shikimate degradation pathways.</text>
</comment>
<keyword evidence="5" id="KW-1185">Reference proteome</keyword>
<keyword evidence="4" id="KW-0670">Pyruvate</keyword>
<comment type="catalytic activity">
    <reaction evidence="2">
        <text>3-dehydroshikimate = 3,4-dihydroxybenzoate + H2O</text>
        <dbReference type="Rhea" id="RHEA:24848"/>
        <dbReference type="ChEBI" id="CHEBI:15377"/>
        <dbReference type="ChEBI" id="CHEBI:16630"/>
        <dbReference type="ChEBI" id="CHEBI:36241"/>
        <dbReference type="EC" id="4.2.1.118"/>
    </reaction>
</comment>
<dbReference type="Gene3D" id="3.10.180.10">
    <property type="entry name" value="2,3-Dihydroxybiphenyl 1,2-Dioxygenase, domain 1"/>
    <property type="match status" value="2"/>
</dbReference>
<dbReference type="SUPFAM" id="SSF51658">
    <property type="entry name" value="Xylose isomerase-like"/>
    <property type="match status" value="1"/>
</dbReference>
<dbReference type="PROSITE" id="PS51819">
    <property type="entry name" value="VOC"/>
    <property type="match status" value="2"/>
</dbReference>
<dbReference type="AlphaFoldDB" id="A0A2R8AMY4"/>
<comment type="pathway">
    <text evidence="2">Aromatic compound metabolism; 3,4-dihydroxybenzoate biosynthesis.</text>
</comment>
<dbReference type="InterPro" id="IPR029068">
    <property type="entry name" value="Glyas_Bleomycin-R_OHBP_Dase"/>
</dbReference>
<sequence length="627" mass="68320">MSLAISTTSIPGDLEEKLSVIADAGFTAVELHEPDFTGFHGSAEDVAQMAQGLGLSINLLKPFNDLEGWGGEERTRAFDRLERKFDLMGALGTDILLIGASSREVSIEQATTDLADAAARAKARGMRLAYLALPWAGSAQTDAQALDLISRINSPNLGLALNSYFSLADGAKPAQLRDLPGDRVFHVQLSDAPRAQGAIRSLKRHFGMLPGLGSLNLAGFVKVLSRAGYNGAWSVARVNEHSPRPGGRTLAQDGYRALVNLLDEVSRSDPDLRFDIPDLPPPVYTSGFEFIEFAADATSGKELTDMLSAMCFRMERKHVSKSVELWRQGAINIVVNTDTEGFAHSAFIGHGPSVCDMGLRVKDADQTVARATALGTPKFSQPVGTGELDIPAIRGVGGNVVHFIDEKSDLHRVWDIEFEPVAKTEATQPAGLRRVDHVAQTMRYEEMQSWLLYYTSTFEMAKSPIVDVADPAGVVHSQAIESPEGEVRLNLNGAEGHRTFAASFLADKFGAGVQHIAFLSDDIFETSAQLAVHGFPRLEISPNYYDDLQAQFGLEDDLIARLRAGNILYDQQGDTAYFQIYSQPIFQGFFFEIVQRTRSYAGYGARNASARLAAQMKHQRPAGIPRT</sequence>
<keyword evidence="4" id="KW-0223">Dioxygenase</keyword>
<comment type="similarity">
    <text evidence="2">Belongs to the bacterial two-domain DSD family.</text>
</comment>
<dbReference type="InterPro" id="IPR037523">
    <property type="entry name" value="VOC_core"/>
</dbReference>
<feature type="binding site" evidence="2">
    <location>
        <position position="515"/>
    </location>
    <ligand>
        <name>Mg(2+)</name>
        <dbReference type="ChEBI" id="CHEBI:18420"/>
    </ligand>
</feature>
<dbReference type="GO" id="GO:0046872">
    <property type="term" value="F:metal ion binding"/>
    <property type="evidence" value="ECO:0007669"/>
    <property type="project" value="UniProtKB-UniRule"/>
</dbReference>
<feature type="binding site" evidence="2">
    <location>
        <position position="437"/>
    </location>
    <ligand>
        <name>Mg(2+)</name>
        <dbReference type="ChEBI" id="CHEBI:18420"/>
    </ligand>
</feature>
<gene>
    <name evidence="4" type="primary">hpd</name>
    <name evidence="4" type="ORF">ALP8811_02227</name>
</gene>
<dbReference type="Pfam" id="PF01261">
    <property type="entry name" value="AP_endonuc_2"/>
    <property type="match status" value="1"/>
</dbReference>
<accession>A0A2R8AMY4</accession>
<name>A0A2R8AMY4_9RHOB</name>
<comment type="cofactor">
    <cofactor evidence="2">
        <name>a divalent metal cation</name>
        <dbReference type="ChEBI" id="CHEBI:60240"/>
    </cofactor>
</comment>
<comment type="caution">
    <text evidence="2">Lacks conserved residue(s) required for the propagation of feature annotation.</text>
</comment>
<dbReference type="HAMAP" id="MF_02238">
    <property type="entry name" value="DSD"/>
    <property type="match status" value="1"/>
</dbReference>
<dbReference type="SUPFAM" id="SSF54593">
    <property type="entry name" value="Glyoxalase/Bleomycin resistance protein/Dihydroxybiphenyl dioxygenase"/>
    <property type="match status" value="1"/>
</dbReference>
<dbReference type="GO" id="GO:0046279">
    <property type="term" value="P:3,4-dihydroxybenzoate biosynthetic process"/>
    <property type="evidence" value="ECO:0007669"/>
    <property type="project" value="UniProtKB-UniRule"/>
</dbReference>
<dbReference type="Proteomes" id="UP000244911">
    <property type="component" value="Unassembled WGS sequence"/>
</dbReference>
<keyword evidence="1 2" id="KW-0479">Metal-binding</keyword>
<dbReference type="InterPro" id="IPR050312">
    <property type="entry name" value="IolE/XylAMocC-like"/>
</dbReference>
<keyword evidence="2" id="KW-0456">Lyase</keyword>
<dbReference type="GO" id="GO:0046565">
    <property type="term" value="F:3-dehydroshikimate dehydratase activity"/>
    <property type="evidence" value="ECO:0007669"/>
    <property type="project" value="UniProtKB-UniRule"/>
</dbReference>
<keyword evidence="4" id="KW-0560">Oxidoreductase</keyword>
<evidence type="ECO:0000313" key="4">
    <source>
        <dbReference type="EMBL" id="SPF77204.1"/>
    </source>
</evidence>
<dbReference type="InterPro" id="IPR036237">
    <property type="entry name" value="Xyl_isomerase-like_sf"/>
</dbReference>
<evidence type="ECO:0000256" key="2">
    <source>
        <dbReference type="HAMAP-Rule" id="MF_02238"/>
    </source>
</evidence>
<feature type="domain" description="VOC" evidence="3">
    <location>
        <begin position="287"/>
        <end position="406"/>
    </location>
</feature>
<dbReference type="Pfam" id="PF14696">
    <property type="entry name" value="Glyoxalase_5"/>
    <property type="match status" value="1"/>
</dbReference>
<dbReference type="OrthoDB" id="9780241at2"/>